<protein>
    <submittedName>
        <fullName evidence="2">Uncharacterized protein</fullName>
    </submittedName>
</protein>
<dbReference type="Proteomes" id="UP000236642">
    <property type="component" value="Unassembled WGS sequence"/>
</dbReference>
<evidence type="ECO:0000256" key="1">
    <source>
        <dbReference type="SAM" id="MobiDB-lite"/>
    </source>
</evidence>
<comment type="caution">
    <text evidence="2">The sequence shown here is derived from an EMBL/GenBank/DDBJ whole genome shotgun (WGS) entry which is preliminary data.</text>
</comment>
<feature type="region of interest" description="Disordered" evidence="1">
    <location>
        <begin position="95"/>
        <end position="136"/>
    </location>
</feature>
<evidence type="ECO:0000313" key="3">
    <source>
        <dbReference type="Proteomes" id="UP000236642"/>
    </source>
</evidence>
<proteinExistence type="predicted"/>
<organism evidence="2 3">
    <name type="scientific">Candidatus Thermoflexus japonica</name>
    <dbReference type="NCBI Taxonomy" id="2035417"/>
    <lineage>
        <taxon>Bacteria</taxon>
        <taxon>Bacillati</taxon>
        <taxon>Chloroflexota</taxon>
        <taxon>Thermoflexia</taxon>
        <taxon>Thermoflexales</taxon>
        <taxon>Thermoflexaceae</taxon>
        <taxon>Thermoflexus</taxon>
    </lineage>
</organism>
<reference evidence="3" key="1">
    <citation type="submission" date="2017-09" db="EMBL/GenBank/DDBJ databases">
        <title>Metaegenomics of thermophilic ammonia-oxidizing enrichment culture.</title>
        <authorList>
            <person name="Kato S."/>
            <person name="Suzuki K."/>
        </authorList>
    </citation>
    <scope>NUCLEOTIDE SEQUENCE [LARGE SCALE GENOMIC DNA]</scope>
</reference>
<evidence type="ECO:0000313" key="2">
    <source>
        <dbReference type="EMBL" id="GBD09201.1"/>
    </source>
</evidence>
<gene>
    <name evidence="2" type="ORF">HRbin22_01450</name>
</gene>
<dbReference type="PROSITE" id="PS51257">
    <property type="entry name" value="PROKAR_LIPOPROTEIN"/>
    <property type="match status" value="1"/>
</dbReference>
<name>A0A2H5Y6Z5_9CHLR</name>
<sequence length="136" mass="15398">MRRRFETAISLFLALAVVGVGCGICMLGTLAIRGDLSWTLRGAQYRLWLIREREGAGLALSQTTAYRNLEGRLCQRTDVWFWLWAPRMSLQRVTYEDCPPSGQSPNPPYPFSLLRGEHSPGLRTAWKSPEKERGNG</sequence>
<accession>A0A2H5Y6Z5</accession>
<dbReference type="EMBL" id="BEHY01000031">
    <property type="protein sequence ID" value="GBD09201.1"/>
    <property type="molecule type" value="Genomic_DNA"/>
</dbReference>
<dbReference type="AlphaFoldDB" id="A0A2H5Y6Z5"/>